<gene>
    <name evidence="1" type="ORF">WDU99_06385</name>
</gene>
<dbReference type="Gene3D" id="3.30.428.10">
    <property type="entry name" value="HIT-like"/>
    <property type="match status" value="1"/>
</dbReference>
<evidence type="ECO:0000313" key="2">
    <source>
        <dbReference type="Proteomes" id="UP001371224"/>
    </source>
</evidence>
<dbReference type="InterPro" id="IPR036265">
    <property type="entry name" value="HIT-like_sf"/>
</dbReference>
<proteinExistence type="predicted"/>
<dbReference type="SUPFAM" id="SSF54197">
    <property type="entry name" value="HIT-like"/>
    <property type="match status" value="1"/>
</dbReference>
<evidence type="ECO:0008006" key="3">
    <source>
        <dbReference type="Google" id="ProtNLM"/>
    </source>
</evidence>
<evidence type="ECO:0000313" key="1">
    <source>
        <dbReference type="EMBL" id="MEJ1087942.1"/>
    </source>
</evidence>
<keyword evidence="2" id="KW-1185">Reference proteome</keyword>
<protein>
    <recommendedName>
        <fullName evidence="3">Diadenosine tetraphosphate (Ap4A) hydrolase</fullName>
    </recommendedName>
</protein>
<comment type="caution">
    <text evidence="1">The sequence shown here is derived from an EMBL/GenBank/DDBJ whole genome shotgun (WGS) entry which is preliminary data.</text>
</comment>
<reference evidence="1 2" key="1">
    <citation type="submission" date="2024-02" db="EMBL/GenBank/DDBJ databases">
        <authorList>
            <person name="Saticioglu I.B."/>
        </authorList>
    </citation>
    <scope>NUCLEOTIDE SEQUENCE [LARGE SCALE GENOMIC DNA]</scope>
    <source>
        <strain evidence="1 2">Mu-80</strain>
    </source>
</reference>
<accession>A0ABU8LC77</accession>
<name>A0ABU8LC77_9MICO</name>
<dbReference type="Proteomes" id="UP001371224">
    <property type="component" value="Unassembled WGS sequence"/>
</dbReference>
<sequence>MSAHDEVPAEQHPADTDWHRWAPIGQTLDASRTVGSGPVPSIAAFGLLPLEPMLVPEKPRGGELDPSKCHHCKPSEFTIWQDDEWRVSGGMQGPTGIPFVGAISPRRHVKLEDAPIEVLAGLGPVLQRVSEATKAIPAVARCHFSRWNDGSAHLHLWAYARPAGMMQGRGAILPYWEQSMPAMPEEMMQEYLEIVANALAAGGGEAFPYR</sequence>
<organism evidence="1 2">
    <name type="scientific">Microbacterium bandirmense</name>
    <dbReference type="NCBI Taxonomy" id="3122050"/>
    <lineage>
        <taxon>Bacteria</taxon>
        <taxon>Bacillati</taxon>
        <taxon>Actinomycetota</taxon>
        <taxon>Actinomycetes</taxon>
        <taxon>Micrococcales</taxon>
        <taxon>Microbacteriaceae</taxon>
        <taxon>Microbacterium</taxon>
    </lineage>
</organism>
<dbReference type="RefSeq" id="WP_337331610.1">
    <property type="nucleotide sequence ID" value="NZ_JBBDGM010000004.1"/>
</dbReference>
<dbReference type="EMBL" id="JBBDGM010000004">
    <property type="protein sequence ID" value="MEJ1087942.1"/>
    <property type="molecule type" value="Genomic_DNA"/>
</dbReference>